<feature type="domain" description="Peptidase M16 C-terminal" evidence="9">
    <location>
        <begin position="236"/>
        <end position="414"/>
    </location>
</feature>
<dbReference type="FunFam" id="3.30.830.10:FF:000005">
    <property type="entry name" value="nardilysin isoform X1"/>
    <property type="match status" value="1"/>
</dbReference>
<sequence length="1024" mass="116376">MPPTVQWTTVRAVHEMPSYSVFTGSDIEKGDLDDRDYRLMRLENGLHVILVHDASSDKAAASLTVQVGAMHDPESWPGSHGADNAQGMAHFCEHMISKGSEVFREENDFLSFISTNGGIRNAATAPSHTYYWFSVGSAFLAGGLARTATFFHSPLFTESLTKREINAVDSEYRRNVQNDTRRVYHITKILSLPGHPYAHFSTGNVDSITERARASRHTSNNTTGESTDDTRIWKETRRELVGWWEQHYCAGRMTLAVLGRESLDELARMVVPLFSLIQNRGLEPRPMIIQPLWGSSEMGSIIFIKTVKDYYGFSLTFLIPDQRPHYKVQPAAVVTHFLGHEGPGSVCAYLKRKAWIFSLTASLNSRNSSVQYLKVEGRLTKDGYAHYGDVLLAIYGYLNMLRSSPLDEYHFKEISSMSKIRFRFQEKSQPHTYVNWLSYQLSEEYPPELILSGDSIIREWDEVLVRKTLEVLRPENGRVTLEAREHAEEIIGKDAQWCTEKWYGTRYCVQRIDSSLMDKAQQPNENLELFLPRPNPYVPADLNVERKDVSEPAKMPVCIHRTNISTLWHKRDDQFWVPKAFVRVAIKSPLAYATPRSAVMSRLIADLVEDALSEVAYDAELAGLAYSVSNNRKGFLISASGFNDKLPALLMTVLHTLKDLAVDPVRLKVVAEQVERGYRNFYLGQPSNLSEEFAAWSLMPTVWTPMDRLDELRFIRAEEVQFYKDELMAKVQIEMLVNGNYSQQQVTGIMKRVEECISPRPLLPMELSQERSLILPEGSNFVLRKVHSNLQEENSSLSYYCQFGEVGGDALRPVLLFIAHIIKEPTHSQLRTREQLGYVVASSSWTVASSMGLGIKVQSTRAPWDVEERVNSFLDSYRDVLAGMSPNEFELQKEGLVVKMMEKVKNLAEETSRFWNHISSGYYDFLRHEKDANAVRVLRIDDVLAAYDQFIRPSTDPCTRKKLSVHLLSEQLKSEEPQISPKVSLLTDSALWTFKAKLTCYPAAVPVGLQLDSDGVPMREKAML</sequence>
<evidence type="ECO:0000259" key="10">
    <source>
        <dbReference type="Pfam" id="PF16187"/>
    </source>
</evidence>
<dbReference type="PROSITE" id="PS00143">
    <property type="entry name" value="INSULINASE"/>
    <property type="match status" value="1"/>
</dbReference>
<dbReference type="InterPro" id="IPR001431">
    <property type="entry name" value="Pept_M16_Zn_BS"/>
</dbReference>
<evidence type="ECO:0000313" key="13">
    <source>
        <dbReference type="Proteomes" id="UP000076871"/>
    </source>
</evidence>
<feature type="domain" description="Peptidase M16 middle/third" evidence="10">
    <location>
        <begin position="422"/>
        <end position="711"/>
    </location>
</feature>
<evidence type="ECO:0000256" key="4">
    <source>
        <dbReference type="ARBA" id="ARBA00022801"/>
    </source>
</evidence>
<keyword evidence="4 12" id="KW-0378">Hydrolase</keyword>
<keyword evidence="6" id="KW-0482">Metalloprotease</keyword>
<dbReference type="InterPro" id="IPR007863">
    <property type="entry name" value="Peptidase_M16_C"/>
</dbReference>
<gene>
    <name evidence="12" type="ORF">LAESUDRAFT_691561</name>
</gene>
<dbReference type="SUPFAM" id="SSF63411">
    <property type="entry name" value="LuxS/MPP-like metallohydrolase"/>
    <property type="match status" value="4"/>
</dbReference>
<dbReference type="PANTHER" id="PTHR43690">
    <property type="entry name" value="NARDILYSIN"/>
    <property type="match status" value="1"/>
</dbReference>
<dbReference type="Pfam" id="PF00675">
    <property type="entry name" value="Peptidase_M16"/>
    <property type="match status" value="1"/>
</dbReference>
<accession>A0A165HWU1</accession>
<protein>
    <submittedName>
        <fullName evidence="12">LuxS/MPP-like metallohydrolase</fullName>
    </submittedName>
</protein>
<organism evidence="12 13">
    <name type="scientific">Laetiporus sulphureus 93-53</name>
    <dbReference type="NCBI Taxonomy" id="1314785"/>
    <lineage>
        <taxon>Eukaryota</taxon>
        <taxon>Fungi</taxon>
        <taxon>Dikarya</taxon>
        <taxon>Basidiomycota</taxon>
        <taxon>Agaricomycotina</taxon>
        <taxon>Agaricomycetes</taxon>
        <taxon>Polyporales</taxon>
        <taxon>Laetiporus</taxon>
    </lineage>
</organism>
<dbReference type="Proteomes" id="UP000076871">
    <property type="component" value="Unassembled WGS sequence"/>
</dbReference>
<evidence type="ECO:0000259" key="9">
    <source>
        <dbReference type="Pfam" id="PF05193"/>
    </source>
</evidence>
<dbReference type="InterPro" id="IPR054734">
    <property type="entry name" value="PqqF-like_C_4"/>
</dbReference>
<name>A0A165HWU1_9APHY</name>
<dbReference type="RefSeq" id="XP_040769941.1">
    <property type="nucleotide sequence ID" value="XM_040906099.1"/>
</dbReference>
<evidence type="ECO:0000256" key="7">
    <source>
        <dbReference type="RuleBase" id="RU004447"/>
    </source>
</evidence>
<feature type="domain" description="Coenzyme PQQ synthesis protein F-like C-terminal lobe" evidence="11">
    <location>
        <begin position="818"/>
        <end position="915"/>
    </location>
</feature>
<evidence type="ECO:0000256" key="2">
    <source>
        <dbReference type="ARBA" id="ARBA00022670"/>
    </source>
</evidence>
<dbReference type="GO" id="GO:0005739">
    <property type="term" value="C:mitochondrion"/>
    <property type="evidence" value="ECO:0007669"/>
    <property type="project" value="TreeGrafter"/>
</dbReference>
<keyword evidence="13" id="KW-1185">Reference proteome</keyword>
<dbReference type="Pfam" id="PF16187">
    <property type="entry name" value="Peptidase_M16_M"/>
    <property type="match status" value="1"/>
</dbReference>
<keyword evidence="5" id="KW-0862">Zinc</keyword>
<dbReference type="GO" id="GO:0046872">
    <property type="term" value="F:metal ion binding"/>
    <property type="evidence" value="ECO:0007669"/>
    <property type="project" value="UniProtKB-KW"/>
</dbReference>
<evidence type="ECO:0000259" key="8">
    <source>
        <dbReference type="Pfam" id="PF00675"/>
    </source>
</evidence>
<reference evidence="12 13" key="1">
    <citation type="journal article" date="2016" name="Mol. Biol. Evol.">
        <title>Comparative Genomics of Early-Diverging Mushroom-Forming Fungi Provides Insights into the Origins of Lignocellulose Decay Capabilities.</title>
        <authorList>
            <person name="Nagy L.G."/>
            <person name="Riley R."/>
            <person name="Tritt A."/>
            <person name="Adam C."/>
            <person name="Daum C."/>
            <person name="Floudas D."/>
            <person name="Sun H."/>
            <person name="Yadav J.S."/>
            <person name="Pangilinan J."/>
            <person name="Larsson K.H."/>
            <person name="Matsuura K."/>
            <person name="Barry K."/>
            <person name="Labutti K."/>
            <person name="Kuo R."/>
            <person name="Ohm R.A."/>
            <person name="Bhattacharya S.S."/>
            <person name="Shirouzu T."/>
            <person name="Yoshinaga Y."/>
            <person name="Martin F.M."/>
            <person name="Grigoriev I.V."/>
            <person name="Hibbett D.S."/>
        </authorList>
    </citation>
    <scope>NUCLEOTIDE SEQUENCE [LARGE SCALE GENOMIC DNA]</scope>
    <source>
        <strain evidence="12 13">93-53</strain>
    </source>
</reference>
<dbReference type="InParanoid" id="A0A165HWU1"/>
<dbReference type="OrthoDB" id="952271at2759"/>
<dbReference type="InterPro" id="IPR050626">
    <property type="entry name" value="Peptidase_M16"/>
</dbReference>
<feature type="domain" description="Peptidase M16 N-terminal" evidence="8">
    <location>
        <begin position="48"/>
        <end position="190"/>
    </location>
</feature>
<dbReference type="GO" id="GO:0043171">
    <property type="term" value="P:peptide catabolic process"/>
    <property type="evidence" value="ECO:0007669"/>
    <property type="project" value="TreeGrafter"/>
</dbReference>
<dbReference type="InterPro" id="IPR011765">
    <property type="entry name" value="Pept_M16_N"/>
</dbReference>
<dbReference type="InterPro" id="IPR011249">
    <property type="entry name" value="Metalloenz_LuxS/M16"/>
</dbReference>
<dbReference type="GO" id="GO:0051603">
    <property type="term" value="P:proteolysis involved in protein catabolic process"/>
    <property type="evidence" value="ECO:0007669"/>
    <property type="project" value="TreeGrafter"/>
</dbReference>
<dbReference type="GO" id="GO:0004222">
    <property type="term" value="F:metalloendopeptidase activity"/>
    <property type="evidence" value="ECO:0007669"/>
    <property type="project" value="InterPro"/>
</dbReference>
<dbReference type="Pfam" id="PF05193">
    <property type="entry name" value="Peptidase_M16_C"/>
    <property type="match status" value="1"/>
</dbReference>
<evidence type="ECO:0000256" key="6">
    <source>
        <dbReference type="ARBA" id="ARBA00023049"/>
    </source>
</evidence>
<dbReference type="Gene3D" id="3.30.830.10">
    <property type="entry name" value="Metalloenzyme, LuxS/M16 peptidase-like"/>
    <property type="match status" value="4"/>
</dbReference>
<dbReference type="PANTHER" id="PTHR43690:SF18">
    <property type="entry name" value="INSULIN-DEGRADING ENZYME-RELATED"/>
    <property type="match status" value="1"/>
</dbReference>
<dbReference type="GO" id="GO:0005829">
    <property type="term" value="C:cytosol"/>
    <property type="evidence" value="ECO:0007669"/>
    <property type="project" value="TreeGrafter"/>
</dbReference>
<comment type="similarity">
    <text evidence="1 7">Belongs to the peptidase M16 family.</text>
</comment>
<dbReference type="STRING" id="1314785.A0A165HWU1"/>
<keyword evidence="3" id="KW-0479">Metal-binding</keyword>
<evidence type="ECO:0000256" key="1">
    <source>
        <dbReference type="ARBA" id="ARBA00007261"/>
    </source>
</evidence>
<dbReference type="AlphaFoldDB" id="A0A165HWU1"/>
<evidence type="ECO:0000256" key="5">
    <source>
        <dbReference type="ARBA" id="ARBA00022833"/>
    </source>
</evidence>
<keyword evidence="2" id="KW-0645">Protease</keyword>
<evidence type="ECO:0000259" key="11">
    <source>
        <dbReference type="Pfam" id="PF22456"/>
    </source>
</evidence>
<evidence type="ECO:0000313" key="12">
    <source>
        <dbReference type="EMBL" id="KZT12293.1"/>
    </source>
</evidence>
<dbReference type="Pfam" id="PF22456">
    <property type="entry name" value="PqqF-like_C_4"/>
    <property type="match status" value="1"/>
</dbReference>
<proteinExistence type="inferred from homology"/>
<dbReference type="EMBL" id="KV427606">
    <property type="protein sequence ID" value="KZT12293.1"/>
    <property type="molecule type" value="Genomic_DNA"/>
</dbReference>
<dbReference type="FunCoup" id="A0A165HWU1">
    <property type="interactions" value="446"/>
</dbReference>
<dbReference type="InterPro" id="IPR032632">
    <property type="entry name" value="Peptidase_M16_M"/>
</dbReference>
<dbReference type="GeneID" id="63823128"/>
<evidence type="ECO:0000256" key="3">
    <source>
        <dbReference type="ARBA" id="ARBA00022723"/>
    </source>
</evidence>